<dbReference type="EMBL" id="CAJNNW010027141">
    <property type="protein sequence ID" value="CAE8689840.1"/>
    <property type="molecule type" value="Genomic_DNA"/>
</dbReference>
<evidence type="ECO:0000313" key="2">
    <source>
        <dbReference type="Proteomes" id="UP000626109"/>
    </source>
</evidence>
<dbReference type="AlphaFoldDB" id="A0A813K4A8"/>
<dbReference type="Proteomes" id="UP000626109">
    <property type="component" value="Unassembled WGS sequence"/>
</dbReference>
<reference evidence="1" key="1">
    <citation type="submission" date="2021-02" db="EMBL/GenBank/DDBJ databases">
        <authorList>
            <person name="Dougan E. K."/>
            <person name="Rhodes N."/>
            <person name="Thang M."/>
            <person name="Chan C."/>
        </authorList>
    </citation>
    <scope>NUCLEOTIDE SEQUENCE</scope>
</reference>
<proteinExistence type="predicted"/>
<organism evidence="1 2">
    <name type="scientific">Polarella glacialis</name>
    <name type="common">Dinoflagellate</name>
    <dbReference type="NCBI Taxonomy" id="89957"/>
    <lineage>
        <taxon>Eukaryota</taxon>
        <taxon>Sar</taxon>
        <taxon>Alveolata</taxon>
        <taxon>Dinophyceae</taxon>
        <taxon>Suessiales</taxon>
        <taxon>Suessiaceae</taxon>
        <taxon>Polarella</taxon>
    </lineage>
</organism>
<gene>
    <name evidence="1" type="ORF">PGLA2088_LOCUS26650</name>
</gene>
<sequence length="282" mass="32655">VQKVLEQSGSAKLQVFSEMFDEAFVAAHQDLVDDASAIVSLYGDQATSPCVHFAAKTGKPCAIMPCNECVRFFPPHSRNYDGLVQALLIDSAYHGGRLQRVILQNAPFSRVLLVQWPLNQVAQQTGDTWQQGLAQVQQQQVQQQQQMMQQQHHHQCHQHQMPAQNVMQVQNMQQQMPMHQQYMPMHQQNLQMHQQNMQMHQQQFAMHQQQFPVHHQQVPHHLPHMQHTHQHHGQHDTQQMLAQHVQQPAGTEAQLQYFEFNRSGCCLDCYCSGCCRRFSGYR</sequence>
<feature type="non-terminal residue" evidence="1">
    <location>
        <position position="282"/>
    </location>
</feature>
<name>A0A813K4A8_POLGL</name>
<comment type="caution">
    <text evidence="1">The sequence shown here is derived from an EMBL/GenBank/DDBJ whole genome shotgun (WGS) entry which is preliminary data.</text>
</comment>
<accession>A0A813K4A8</accession>
<evidence type="ECO:0000313" key="1">
    <source>
        <dbReference type="EMBL" id="CAE8689840.1"/>
    </source>
</evidence>
<protein>
    <submittedName>
        <fullName evidence="1">Uncharacterized protein</fullName>
    </submittedName>
</protein>